<comment type="cofactor">
    <cofactor evidence="1">
        <name>FAD</name>
        <dbReference type="ChEBI" id="CHEBI:57692"/>
    </cofactor>
</comment>
<dbReference type="InterPro" id="IPR036188">
    <property type="entry name" value="FAD/NAD-bd_sf"/>
</dbReference>
<dbReference type="EMBL" id="JAERRJ010000005">
    <property type="protein sequence ID" value="MBL1075388.1"/>
    <property type="molecule type" value="Genomic_DNA"/>
</dbReference>
<dbReference type="PRINTS" id="PR00420">
    <property type="entry name" value="RNGMNOXGNASE"/>
</dbReference>
<keyword evidence="4" id="KW-0560">Oxidoreductase</keyword>
<evidence type="ECO:0000256" key="4">
    <source>
        <dbReference type="ARBA" id="ARBA00023002"/>
    </source>
</evidence>
<evidence type="ECO:0000256" key="3">
    <source>
        <dbReference type="ARBA" id="ARBA00022827"/>
    </source>
</evidence>
<gene>
    <name evidence="7" type="ORF">JK358_13385</name>
</gene>
<comment type="caution">
    <text evidence="7">The sequence shown here is derived from an EMBL/GenBank/DDBJ whole genome shotgun (WGS) entry which is preliminary data.</text>
</comment>
<proteinExistence type="predicted"/>
<dbReference type="SUPFAM" id="SSF51905">
    <property type="entry name" value="FAD/NAD(P)-binding domain"/>
    <property type="match status" value="1"/>
</dbReference>
<feature type="domain" description="FAD-binding" evidence="6">
    <location>
        <begin position="278"/>
        <end position="351"/>
    </location>
</feature>
<evidence type="ECO:0000259" key="6">
    <source>
        <dbReference type="Pfam" id="PF01494"/>
    </source>
</evidence>
<keyword evidence="3" id="KW-0274">FAD</keyword>
<organism evidence="7 8">
    <name type="scientific">Nocardia acididurans</name>
    <dbReference type="NCBI Taxonomy" id="2802282"/>
    <lineage>
        <taxon>Bacteria</taxon>
        <taxon>Bacillati</taxon>
        <taxon>Actinomycetota</taxon>
        <taxon>Actinomycetes</taxon>
        <taxon>Mycobacteriales</taxon>
        <taxon>Nocardiaceae</taxon>
        <taxon>Nocardia</taxon>
    </lineage>
</organism>
<accession>A0ABS1M406</accession>
<reference evidence="7 8" key="1">
    <citation type="submission" date="2021-01" db="EMBL/GenBank/DDBJ databases">
        <title>WGS of actinomycetes isolated from Thailand.</title>
        <authorList>
            <person name="Thawai C."/>
        </authorList>
    </citation>
    <scope>NUCLEOTIDE SEQUENCE [LARGE SCALE GENOMIC DNA]</scope>
    <source>
        <strain evidence="7 8">LPG 2</strain>
    </source>
</reference>
<dbReference type="GO" id="GO:0004497">
    <property type="term" value="F:monooxygenase activity"/>
    <property type="evidence" value="ECO:0007669"/>
    <property type="project" value="UniProtKB-KW"/>
</dbReference>
<protein>
    <submittedName>
        <fullName evidence="7">FAD-dependent monooxygenase</fullName>
    </submittedName>
</protein>
<dbReference type="PANTHER" id="PTHR13789">
    <property type="entry name" value="MONOOXYGENASE"/>
    <property type="match status" value="1"/>
</dbReference>
<name>A0ABS1M406_9NOCA</name>
<sequence>MNNSGSALVVGGSIGGLTAAIALARSGIRTTVLECRETFEGRGGIGVDYRMLCEATGENPDETLAYIYGYRRSTSFNALYAWLAEVGSRVEWLDMRLGVDVTKVYQDDEKAYATTDSVELAADILIGADGYRSLVRSAVNPDRLLTDYAGFMTWRGWIAESALPAETPSPSDDLVTLGYGRQMLVAFPLPGLNNRDMAKGLRTIGFAWHDPTRTKLLEDVGCVADGKILRGLEMDMFPPGLKDEMIATTRRMWPTPWREAIVECFEQDLAFGTPIGNYLPERMSRGRIALIGDAAHAVAPATGQGYNSSVEDAIALRDCARDGVAGAAGPAAMAEFERRRLPAAQELVRWSRQWSRTYAGSH</sequence>
<dbReference type="InterPro" id="IPR050493">
    <property type="entry name" value="FAD-dep_Monooxygenase_BioMet"/>
</dbReference>
<keyword evidence="8" id="KW-1185">Reference proteome</keyword>
<dbReference type="Pfam" id="PF01494">
    <property type="entry name" value="FAD_binding_3"/>
    <property type="match status" value="1"/>
</dbReference>
<evidence type="ECO:0000256" key="2">
    <source>
        <dbReference type="ARBA" id="ARBA00022630"/>
    </source>
</evidence>
<evidence type="ECO:0000256" key="5">
    <source>
        <dbReference type="ARBA" id="ARBA00023033"/>
    </source>
</evidence>
<dbReference type="Proteomes" id="UP000602198">
    <property type="component" value="Unassembled WGS sequence"/>
</dbReference>
<evidence type="ECO:0000256" key="1">
    <source>
        <dbReference type="ARBA" id="ARBA00001974"/>
    </source>
</evidence>
<dbReference type="Gene3D" id="3.50.50.60">
    <property type="entry name" value="FAD/NAD(P)-binding domain"/>
    <property type="match status" value="2"/>
</dbReference>
<dbReference type="PANTHER" id="PTHR13789:SF318">
    <property type="entry name" value="GERANYLGERANYL DIPHOSPHATE REDUCTASE"/>
    <property type="match status" value="1"/>
</dbReference>
<keyword evidence="2" id="KW-0285">Flavoprotein</keyword>
<evidence type="ECO:0000313" key="7">
    <source>
        <dbReference type="EMBL" id="MBL1075388.1"/>
    </source>
</evidence>
<evidence type="ECO:0000313" key="8">
    <source>
        <dbReference type="Proteomes" id="UP000602198"/>
    </source>
</evidence>
<dbReference type="InterPro" id="IPR002938">
    <property type="entry name" value="FAD-bd"/>
</dbReference>
<dbReference type="Pfam" id="PF13450">
    <property type="entry name" value="NAD_binding_8"/>
    <property type="match status" value="1"/>
</dbReference>
<dbReference type="SUPFAM" id="SSF54373">
    <property type="entry name" value="FAD-linked reductases, C-terminal domain"/>
    <property type="match status" value="1"/>
</dbReference>
<dbReference type="RefSeq" id="WP_201947405.1">
    <property type="nucleotide sequence ID" value="NZ_JAERRJ010000005.1"/>
</dbReference>
<keyword evidence="5 7" id="KW-0503">Monooxygenase</keyword>